<sequence length="1699" mass="185113">MSERVRQKCSHSEEKYQRNISSETLDSGCLNSATVCGVDWTTLPDDTVIQLFSYLNYRDRASLASTCRTYRLLGSLPCLWGSLDLRSYKFDTAAAVSLSLRCKNLQRLKFHAAGSADAIVSLQARELREISGDFCRDITDAALSVIAARHEMLESIHLGPDPCERISSDAIKALAYCCPRLRRLWMSGVKEANGDAINALAKHCRQLMELGFVESDNIDEVALGNLSSLKFLSVAGTRNLKWGSVAQVWSRLPQLVGLDVSRTDVNLSAITRFLSLSRNLKVLIALNCPVFEVEVDRNTMHNNKGRILLTLFSDIVKGVASLFADNLESVTDVFQHWKEIRNGDKNLDEVVVWIEWAVSHSLLRIAENNLKEFDDFWLTQGAAVLLSLLQSSQEEVQERAATAVATFVVIDDEDVTVHCQRAEAILCGDGIRMLLNLARSCQEGLQSEAAKAIANLSIDSKVAKAVAESGGIDILANLAKSTNRLVAEEAAGGLWNLSVGDEHKGAIAEAGGVKALVDLIFKWPPSSTDVLLERATGALANLGADEKCSMEVALAGGIHALVMLARTCKFEGVQEQAARALANLAAHGDSNSNNAAIGQEAGALEALVQLTYSQNEGVRQEAAGALWNLSFDDKNREAISAVGGVEALVALAQSSLDASQGLQERAAGALWGLSVSETNSTAIGRQGGIAPLIALASSDVEDVHETAAGALWNLAFYRDNALRIIQDDGVQPLVHLCSSSNSKMARFMAALALVYMFDGRIDSAVPVGPSPSSQGSSKTLNIDGVGRMALKHVEEFVSSFYEPQTFNAAAATLVPTALAQIAEAIRIPEAGHLRCSGAEIDRYFTMPGGRHAMHHSCLLQKAGAARVLRATAAASTAPIQAKIFTKIVLRNLENHHEVSKLNQVAGAGYRPPHPPRLSPRITDLWRLDSAIRVRYGRVRLIQFGNLAARALANLAAHGDSNSNNAAIGQEAGALEALVQLTYSQNEGVRQEAAGALWNLSFDDKNREAISAVGGVEALVALAQSSLDASQGLQERAAGALWGLSVSETNSTAIGRQGGIAPLIALASSDVEDVHETAAGALWNLAFYRDNALRIIQDDGVQPLVHLCSSSNSKMARFMAALALVYMFDGRIDSAVPVGPSPSSQGSSKTLNIDGVGRMALKHVEEFVSSFYEPQTFNAAAATLVPTALAQIAEAIRIPEAGHLRCRFGFSTLVFYTLKMKLMISYLFLVVRFKKKQLNHLCVLMCYLSLSFTCLFSGAEIDRYVRMLRDPSSILKQAPVLPLLFTKNDYILNSINKMLQQLKNAFSLQFTMPGGRHAMHHSCLLQKAGAARVLRATAAASTAPIQAKIFTKIVLRNLENHHEVSKLNQVAGAGYRPPHPPRLSPRITDLWRFLFAIIVLRYARSEEHASASEPSGFGNSGQIRESEVDTVREPVSNRKLHRMNEISLCEYSFSHQYPRTPNFTCLNSCLTERWGDLPLKVDDSEDMLIYNSLHEALNFGWSPSDATLPTAIKDEPEVLTPVIKLNPIRSTQPVAAATTQMLFGTAFMGISSENEAEKWFRNGNQRVAKGRHYRGVRQRPWGKFAAEIRDSAKNGARVWLGTYETAEEAALAYDRAAFKMRGSRALLNFPHRIGNNEPAPVRITAKRRENEPSSYNTPSPKRRKSLVTKQTELERDMGLTVFQLGHQMGLMPLGEQLLVN</sequence>
<gene>
    <name evidence="13" type="ORF">CXB51_030822</name>
</gene>
<evidence type="ECO:0000256" key="3">
    <source>
        <dbReference type="ARBA" id="ARBA00023015"/>
    </source>
</evidence>
<dbReference type="GO" id="GO:0005634">
    <property type="term" value="C:nucleus"/>
    <property type="evidence" value="ECO:0007669"/>
    <property type="project" value="UniProtKB-SubCell"/>
</dbReference>
<comment type="subcellular location">
    <subcellularLocation>
        <location evidence="1">Nucleus</location>
    </subcellularLocation>
</comment>
<evidence type="ECO:0000256" key="9">
    <source>
        <dbReference type="SAM" id="MobiDB-lite"/>
    </source>
</evidence>
<dbReference type="SUPFAM" id="SSF48371">
    <property type="entry name" value="ARM repeat"/>
    <property type="match status" value="2"/>
</dbReference>
<evidence type="ECO:0000259" key="11">
    <source>
        <dbReference type="PROSITE" id="PS50181"/>
    </source>
</evidence>
<feature type="transmembrane region" description="Helical" evidence="10">
    <location>
        <begin position="1207"/>
        <end position="1228"/>
    </location>
</feature>
<dbReference type="SMART" id="SM00185">
    <property type="entry name" value="ARM"/>
    <property type="match status" value="12"/>
</dbReference>
<dbReference type="PRINTS" id="PR00367">
    <property type="entry name" value="ETHRSPELEMNT"/>
</dbReference>
<feature type="repeat" description="ARM" evidence="8">
    <location>
        <begin position="643"/>
        <end position="688"/>
    </location>
</feature>
<reference evidence="13 14" key="1">
    <citation type="journal article" date="2021" name="bioRxiv">
        <title>The Gossypium anomalum genome as a resource for cotton improvement and evolutionary analysis of hybrid incompatibility.</title>
        <authorList>
            <person name="Grover C.E."/>
            <person name="Yuan D."/>
            <person name="Arick M.A."/>
            <person name="Miller E.R."/>
            <person name="Hu G."/>
            <person name="Peterson D.G."/>
            <person name="Wendel J.F."/>
            <person name="Udall J.A."/>
        </authorList>
    </citation>
    <scope>NUCLEOTIDE SEQUENCE [LARGE SCALE GENOMIC DNA]</scope>
    <source>
        <strain evidence="13">JFW-Udall</strain>
        <tissue evidence="13">Leaf</tissue>
    </source>
</reference>
<evidence type="ECO:0000256" key="2">
    <source>
        <dbReference type="ARBA" id="ARBA00022737"/>
    </source>
</evidence>
<dbReference type="SUPFAM" id="SSF54171">
    <property type="entry name" value="DNA-binding domain"/>
    <property type="match status" value="1"/>
</dbReference>
<dbReference type="InterPro" id="IPR036047">
    <property type="entry name" value="F-box-like_dom_sf"/>
</dbReference>
<dbReference type="GO" id="GO:0003677">
    <property type="term" value="F:DNA binding"/>
    <property type="evidence" value="ECO:0007669"/>
    <property type="project" value="UniProtKB-KW"/>
</dbReference>
<dbReference type="SMART" id="SM00380">
    <property type="entry name" value="AP2"/>
    <property type="match status" value="1"/>
</dbReference>
<keyword evidence="3" id="KW-0805">Transcription regulation</keyword>
<dbReference type="Gene3D" id="1.25.10.10">
    <property type="entry name" value="Leucine-rich Repeat Variant"/>
    <property type="match status" value="3"/>
</dbReference>
<dbReference type="InterPro" id="IPR011989">
    <property type="entry name" value="ARM-like"/>
</dbReference>
<keyword evidence="5" id="KW-0804">Transcription</keyword>
<dbReference type="FunFam" id="3.30.730.10:FF:000001">
    <property type="entry name" value="Ethylene-responsive transcription factor 2"/>
    <property type="match status" value="1"/>
</dbReference>
<dbReference type="InterPro" id="IPR016177">
    <property type="entry name" value="DNA-bd_dom_sf"/>
</dbReference>
<feature type="compositionally biased region" description="Basic and acidic residues" evidence="9">
    <location>
        <begin position="1423"/>
        <end position="1433"/>
    </location>
</feature>
<protein>
    <recommendedName>
        <fullName evidence="15">F-box domain-containing protein</fullName>
    </recommendedName>
</protein>
<keyword evidence="10" id="KW-0812">Transmembrane</keyword>
<dbReference type="InterPro" id="IPR032675">
    <property type="entry name" value="LRR_dom_sf"/>
</dbReference>
<dbReference type="SUPFAM" id="SSF52047">
    <property type="entry name" value="RNI-like"/>
    <property type="match status" value="1"/>
</dbReference>
<keyword evidence="6" id="KW-0539">Nucleus</keyword>
<dbReference type="SUPFAM" id="SSF81383">
    <property type="entry name" value="F-box domain"/>
    <property type="match status" value="1"/>
</dbReference>
<evidence type="ECO:0000256" key="1">
    <source>
        <dbReference type="ARBA" id="ARBA00004123"/>
    </source>
</evidence>
<dbReference type="Pfam" id="PF00847">
    <property type="entry name" value="AP2"/>
    <property type="match status" value="1"/>
</dbReference>
<dbReference type="PROSITE" id="PS50176">
    <property type="entry name" value="ARM_REPEAT"/>
    <property type="match status" value="10"/>
</dbReference>
<dbReference type="OrthoDB" id="7537227at2759"/>
<feature type="domain" description="AP2/ERF" evidence="12">
    <location>
        <begin position="1571"/>
        <end position="1629"/>
    </location>
</feature>
<feature type="domain" description="F-box" evidence="11">
    <location>
        <begin position="37"/>
        <end position="83"/>
    </location>
</feature>
<accession>A0A8J6CLR5</accession>
<keyword evidence="10" id="KW-0472">Membrane</keyword>
<evidence type="ECO:0000256" key="8">
    <source>
        <dbReference type="PROSITE-ProRule" id="PRU00259"/>
    </source>
</evidence>
<keyword evidence="10" id="KW-1133">Transmembrane helix</keyword>
<dbReference type="InterPro" id="IPR016024">
    <property type="entry name" value="ARM-type_fold"/>
</dbReference>
<feature type="repeat" description="ARM" evidence="8">
    <location>
        <begin position="511"/>
        <end position="557"/>
    </location>
</feature>
<feature type="transmembrane region" description="Helical" evidence="10">
    <location>
        <begin position="1240"/>
        <end position="1258"/>
    </location>
</feature>
<keyword evidence="4" id="KW-0238">DNA-binding</keyword>
<feature type="region of interest" description="Disordered" evidence="9">
    <location>
        <begin position="1409"/>
        <end position="1433"/>
    </location>
</feature>
<evidence type="ECO:0000313" key="14">
    <source>
        <dbReference type="Proteomes" id="UP000701853"/>
    </source>
</evidence>
<dbReference type="PANTHER" id="PTHR46976:SF2">
    <property type="entry name" value="F-BOX DOMAIN-CONTAINING PROTEIN"/>
    <property type="match status" value="1"/>
</dbReference>
<keyword evidence="14" id="KW-1185">Reference proteome</keyword>
<comment type="caution">
    <text evidence="13">The sequence shown here is derived from an EMBL/GenBank/DDBJ whole genome shotgun (WGS) entry which is preliminary data.</text>
</comment>
<evidence type="ECO:0000256" key="5">
    <source>
        <dbReference type="ARBA" id="ARBA00023163"/>
    </source>
</evidence>
<organism evidence="13 14">
    <name type="scientific">Gossypium anomalum</name>
    <dbReference type="NCBI Taxonomy" id="47600"/>
    <lineage>
        <taxon>Eukaryota</taxon>
        <taxon>Viridiplantae</taxon>
        <taxon>Streptophyta</taxon>
        <taxon>Embryophyta</taxon>
        <taxon>Tracheophyta</taxon>
        <taxon>Spermatophyta</taxon>
        <taxon>Magnoliopsida</taxon>
        <taxon>eudicotyledons</taxon>
        <taxon>Gunneridae</taxon>
        <taxon>Pentapetalae</taxon>
        <taxon>rosids</taxon>
        <taxon>malvids</taxon>
        <taxon>Malvales</taxon>
        <taxon>Malvaceae</taxon>
        <taxon>Malvoideae</taxon>
        <taxon>Gossypium</taxon>
    </lineage>
</organism>
<dbReference type="PROSITE" id="PS51032">
    <property type="entry name" value="AP2_ERF"/>
    <property type="match status" value="1"/>
</dbReference>
<dbReference type="Gene3D" id="3.30.730.10">
    <property type="entry name" value="AP2/ERF domain"/>
    <property type="match status" value="1"/>
</dbReference>
<dbReference type="EMBL" id="JAHUZN010000011">
    <property type="protein sequence ID" value="KAG8476994.1"/>
    <property type="molecule type" value="Genomic_DNA"/>
</dbReference>
<proteinExistence type="inferred from homology"/>
<keyword evidence="2" id="KW-0677">Repeat</keyword>
<dbReference type="PANTHER" id="PTHR46976">
    <property type="entry name" value="PROTEIN ARABIDILLO 1"/>
    <property type="match status" value="1"/>
</dbReference>
<dbReference type="Proteomes" id="UP000701853">
    <property type="component" value="Chromosome 11"/>
</dbReference>
<feature type="repeat" description="ARM" evidence="8">
    <location>
        <begin position="556"/>
        <end position="587"/>
    </location>
</feature>
<feature type="repeat" description="ARM" evidence="8">
    <location>
        <begin position="602"/>
        <end position="644"/>
    </location>
</feature>
<dbReference type="Pfam" id="PF12937">
    <property type="entry name" value="F-box-like"/>
    <property type="match status" value="1"/>
</dbReference>
<feature type="repeat" description="ARM" evidence="8">
    <location>
        <begin position="687"/>
        <end position="729"/>
    </location>
</feature>
<evidence type="ECO:0008006" key="15">
    <source>
        <dbReference type="Google" id="ProtNLM"/>
    </source>
</evidence>
<evidence type="ECO:0000256" key="6">
    <source>
        <dbReference type="ARBA" id="ARBA00023242"/>
    </source>
</evidence>
<dbReference type="GO" id="GO:0003700">
    <property type="term" value="F:DNA-binding transcription factor activity"/>
    <property type="evidence" value="ECO:0007669"/>
    <property type="project" value="InterPro"/>
</dbReference>
<evidence type="ECO:0000313" key="13">
    <source>
        <dbReference type="EMBL" id="KAG8476994.1"/>
    </source>
</evidence>
<dbReference type="CDD" id="cd22155">
    <property type="entry name" value="F-box_AtADLO1-like"/>
    <property type="match status" value="1"/>
</dbReference>
<dbReference type="Pfam" id="PF00514">
    <property type="entry name" value="Arm"/>
    <property type="match status" value="6"/>
</dbReference>
<dbReference type="CDD" id="cd00018">
    <property type="entry name" value="AP2"/>
    <property type="match status" value="1"/>
</dbReference>
<evidence type="ECO:0000256" key="4">
    <source>
        <dbReference type="ARBA" id="ARBA00023125"/>
    </source>
</evidence>
<feature type="repeat" description="ARM" evidence="8">
    <location>
        <begin position="429"/>
        <end position="471"/>
    </location>
</feature>
<comment type="similarity">
    <text evidence="7">Belongs to the AP2/ERF transcription factor family. ERF subfamily.</text>
</comment>
<feature type="repeat" description="ARM" evidence="8">
    <location>
        <begin position="972"/>
        <end position="1014"/>
    </location>
</feature>
<dbReference type="InterPro" id="IPR000225">
    <property type="entry name" value="Armadillo"/>
</dbReference>
<dbReference type="PROSITE" id="PS50181">
    <property type="entry name" value="FBOX"/>
    <property type="match status" value="1"/>
</dbReference>
<evidence type="ECO:0000256" key="7">
    <source>
        <dbReference type="ARBA" id="ARBA00024343"/>
    </source>
</evidence>
<feature type="repeat" description="ARM" evidence="8">
    <location>
        <begin position="470"/>
        <end position="512"/>
    </location>
</feature>
<dbReference type="InterPro" id="IPR001471">
    <property type="entry name" value="AP2/ERF_dom"/>
</dbReference>
<evidence type="ECO:0000256" key="10">
    <source>
        <dbReference type="SAM" id="Phobius"/>
    </source>
</evidence>
<evidence type="ECO:0000259" key="12">
    <source>
        <dbReference type="PROSITE" id="PS51032"/>
    </source>
</evidence>
<dbReference type="Gene3D" id="3.80.10.10">
    <property type="entry name" value="Ribonuclease Inhibitor"/>
    <property type="match status" value="1"/>
</dbReference>
<dbReference type="InterPro" id="IPR001810">
    <property type="entry name" value="F-box_dom"/>
</dbReference>
<name>A0A8J6CLR5_9ROSI</name>
<dbReference type="InterPro" id="IPR036955">
    <property type="entry name" value="AP2/ERF_dom_sf"/>
</dbReference>
<feature type="repeat" description="ARM" evidence="8">
    <location>
        <begin position="1013"/>
        <end position="1058"/>
    </location>
</feature>
<feature type="repeat" description="ARM" evidence="8">
    <location>
        <begin position="1057"/>
        <end position="1099"/>
    </location>
</feature>
<feature type="region of interest" description="Disordered" evidence="9">
    <location>
        <begin position="1644"/>
        <end position="1668"/>
    </location>
</feature>